<keyword evidence="3" id="KW-1185">Reference proteome</keyword>
<dbReference type="STRING" id="1129794.C427_2765"/>
<dbReference type="HOGENOM" id="CLU_1711495_0_0_6"/>
<accession>M4RRP3</accession>
<reference evidence="2 3" key="1">
    <citation type="journal article" date="2013" name="Genome Announc.">
        <title>Complete Genome Sequence of Glaciecola psychrophila Strain 170T.</title>
        <authorList>
            <person name="Yin J."/>
            <person name="Chen J."/>
            <person name="Liu G."/>
            <person name="Yu Y."/>
            <person name="Song L."/>
            <person name="Wang X."/>
            <person name="Qu X."/>
        </authorList>
    </citation>
    <scope>NUCLEOTIDE SEQUENCE [LARGE SCALE GENOMIC DNA]</scope>
    <source>
        <strain evidence="2 3">170</strain>
    </source>
</reference>
<dbReference type="Proteomes" id="UP000011864">
    <property type="component" value="Chromosome"/>
</dbReference>
<gene>
    <name evidence="2" type="ORF">C427_2765</name>
</gene>
<proteinExistence type="predicted"/>
<keyword evidence="1" id="KW-0812">Transmembrane</keyword>
<feature type="transmembrane region" description="Helical" evidence="1">
    <location>
        <begin position="124"/>
        <end position="145"/>
    </location>
</feature>
<evidence type="ECO:0000256" key="1">
    <source>
        <dbReference type="SAM" id="Phobius"/>
    </source>
</evidence>
<dbReference type="AlphaFoldDB" id="M4RRP3"/>
<evidence type="ECO:0000313" key="2">
    <source>
        <dbReference type="EMBL" id="AGH44874.1"/>
    </source>
</evidence>
<keyword evidence="1" id="KW-0472">Membrane</keyword>
<protein>
    <submittedName>
        <fullName evidence="2">Uncharacterized protein</fullName>
    </submittedName>
</protein>
<name>M4RRP3_9ALTE</name>
<evidence type="ECO:0000313" key="3">
    <source>
        <dbReference type="Proteomes" id="UP000011864"/>
    </source>
</evidence>
<sequence>MFGYYIKLALKSVKRNPILSLLMVTAIALGIGASMTTITVNYLMSADPIPHKSHQLFHIQVDSWDPNNAFNDDDDALPNQLTWTDATNFTLAKKHYDNLLWVGLVALLNLLMTMLNPLKPPLDWLTPISLACLMCHLSLVAHGIADRTPIENK</sequence>
<dbReference type="EMBL" id="CP003837">
    <property type="protein sequence ID" value="AGH44874.1"/>
    <property type="molecule type" value="Genomic_DNA"/>
</dbReference>
<dbReference type="eggNOG" id="COG0577">
    <property type="taxonomic scope" value="Bacteria"/>
</dbReference>
<organism evidence="2 3">
    <name type="scientific">Paraglaciecola psychrophila 170</name>
    <dbReference type="NCBI Taxonomy" id="1129794"/>
    <lineage>
        <taxon>Bacteria</taxon>
        <taxon>Pseudomonadati</taxon>
        <taxon>Pseudomonadota</taxon>
        <taxon>Gammaproteobacteria</taxon>
        <taxon>Alteromonadales</taxon>
        <taxon>Alteromonadaceae</taxon>
        <taxon>Paraglaciecola</taxon>
    </lineage>
</organism>
<keyword evidence="1" id="KW-1133">Transmembrane helix</keyword>
<dbReference type="PATRIC" id="fig|1129794.4.peg.2749"/>
<feature type="transmembrane region" description="Helical" evidence="1">
    <location>
        <begin position="99"/>
        <end position="118"/>
    </location>
</feature>
<feature type="transmembrane region" description="Helical" evidence="1">
    <location>
        <begin position="20"/>
        <end position="44"/>
    </location>
</feature>
<dbReference type="KEGG" id="gps:C427_2765"/>